<reference evidence="3" key="1">
    <citation type="submission" date="2022-07" db="EMBL/GenBank/DDBJ databases">
        <authorList>
            <person name="Macas J."/>
            <person name="Novak P."/>
            <person name="Neumann P."/>
        </authorList>
    </citation>
    <scope>NUCLEOTIDE SEQUENCE</scope>
</reference>
<dbReference type="PANTHER" id="PTHR37610">
    <property type="entry name" value="CCHC-TYPE DOMAIN-CONTAINING PROTEIN"/>
    <property type="match status" value="1"/>
</dbReference>
<dbReference type="Proteomes" id="UP001152523">
    <property type="component" value="Unassembled WGS sequence"/>
</dbReference>
<gene>
    <name evidence="3" type="ORF">CEPIT_LOCUS17215</name>
</gene>
<sequence>MNDASSKTTDESSSKTTKRDSSLEHDDPYSAYYLNHTDNSNSGAVTTLLDGRNYHTWHRDFEINLKLKNKMGFVDGTLAMPTSDDPNLQAWVKCNTLVTCTCREVHSK</sequence>
<evidence type="ECO:0000259" key="2">
    <source>
        <dbReference type="Pfam" id="PF14244"/>
    </source>
</evidence>
<organism evidence="3 4">
    <name type="scientific">Cuscuta epithymum</name>
    <dbReference type="NCBI Taxonomy" id="186058"/>
    <lineage>
        <taxon>Eukaryota</taxon>
        <taxon>Viridiplantae</taxon>
        <taxon>Streptophyta</taxon>
        <taxon>Embryophyta</taxon>
        <taxon>Tracheophyta</taxon>
        <taxon>Spermatophyta</taxon>
        <taxon>Magnoliopsida</taxon>
        <taxon>eudicotyledons</taxon>
        <taxon>Gunneridae</taxon>
        <taxon>Pentapetalae</taxon>
        <taxon>asterids</taxon>
        <taxon>lamiids</taxon>
        <taxon>Solanales</taxon>
        <taxon>Convolvulaceae</taxon>
        <taxon>Cuscuteae</taxon>
        <taxon>Cuscuta</taxon>
        <taxon>Cuscuta subgen. Cuscuta</taxon>
    </lineage>
</organism>
<evidence type="ECO:0000313" key="3">
    <source>
        <dbReference type="EMBL" id="CAH9105440.1"/>
    </source>
</evidence>
<dbReference type="AlphaFoldDB" id="A0AAV0DRD7"/>
<feature type="compositionally biased region" description="Basic and acidic residues" evidence="1">
    <location>
        <begin position="8"/>
        <end position="28"/>
    </location>
</feature>
<evidence type="ECO:0000256" key="1">
    <source>
        <dbReference type="SAM" id="MobiDB-lite"/>
    </source>
</evidence>
<keyword evidence="4" id="KW-1185">Reference proteome</keyword>
<dbReference type="InterPro" id="IPR029472">
    <property type="entry name" value="Copia-like_N"/>
</dbReference>
<name>A0AAV0DRD7_9ASTE</name>
<dbReference type="PANTHER" id="PTHR37610:SF97">
    <property type="entry name" value="RETROTRANSPOSON GAG DOMAIN-CONTAINING PROTEIN"/>
    <property type="match status" value="1"/>
</dbReference>
<dbReference type="EMBL" id="CAMAPF010000131">
    <property type="protein sequence ID" value="CAH9105440.1"/>
    <property type="molecule type" value="Genomic_DNA"/>
</dbReference>
<proteinExistence type="predicted"/>
<protein>
    <recommendedName>
        <fullName evidence="2">Retrotransposon Copia-like N-terminal domain-containing protein</fullName>
    </recommendedName>
</protein>
<dbReference type="Pfam" id="PF14244">
    <property type="entry name" value="Retrotran_gag_3"/>
    <property type="match status" value="1"/>
</dbReference>
<accession>A0AAV0DRD7</accession>
<evidence type="ECO:0000313" key="4">
    <source>
        <dbReference type="Proteomes" id="UP001152523"/>
    </source>
</evidence>
<feature type="domain" description="Retrotransposon Copia-like N-terminal" evidence="2">
    <location>
        <begin position="36"/>
        <end position="81"/>
    </location>
</feature>
<feature type="region of interest" description="Disordered" evidence="1">
    <location>
        <begin position="1"/>
        <end position="41"/>
    </location>
</feature>
<comment type="caution">
    <text evidence="3">The sequence shown here is derived from an EMBL/GenBank/DDBJ whole genome shotgun (WGS) entry which is preliminary data.</text>
</comment>